<dbReference type="Pfam" id="PF03572">
    <property type="entry name" value="Peptidase_S41"/>
    <property type="match status" value="1"/>
</dbReference>
<organism evidence="2 3">
    <name type="scientific">Edaphobacter acidisoli</name>
    <dbReference type="NCBI Taxonomy" id="2040573"/>
    <lineage>
        <taxon>Bacteria</taxon>
        <taxon>Pseudomonadati</taxon>
        <taxon>Acidobacteriota</taxon>
        <taxon>Terriglobia</taxon>
        <taxon>Terriglobales</taxon>
        <taxon>Acidobacteriaceae</taxon>
        <taxon>Edaphobacter</taxon>
    </lineage>
</organism>
<evidence type="ECO:0000259" key="1">
    <source>
        <dbReference type="SMART" id="SM00245"/>
    </source>
</evidence>
<dbReference type="GO" id="GO:0008236">
    <property type="term" value="F:serine-type peptidase activity"/>
    <property type="evidence" value="ECO:0007669"/>
    <property type="project" value="InterPro"/>
</dbReference>
<keyword evidence="3" id="KW-1185">Reference proteome</keyword>
<sequence>MLAQAAPDGQRTTEHRLTQAERAEVIHALLKSMESDYILPDVAKQMAQAIREHQARHEYDSITDGEQFAKTLTQDLQAVSHDHHLGVDYSAEFVSDRPMDKPSPEDIRKFRLQGERRNFEYRRIEVLPGNVGLLQVDGFYPAEYVREIVAGAAGFLSHTDAVILDFRQNHGGMVDGPLLLESYFFKEMTHISDSYNRAENSTQQFWTMPVVPGPSLADKDLYILTSHDTFSAPEAFAYDMQALGRAKVVGEVTGGGAHGTKPYRLSAHFIASIPFNRGTSPVTHTDYEGVGVKPDVQVPASEALLTAHILALHGILARTTGDPGRKAELEKLIEDLEAKQKSGGVEE</sequence>
<reference evidence="2" key="1">
    <citation type="journal article" date="2014" name="Int. J. Syst. Evol. Microbiol.">
        <title>Complete genome sequence of Corynebacterium casei LMG S-19264T (=DSM 44701T), isolated from a smear-ripened cheese.</title>
        <authorList>
            <consortium name="US DOE Joint Genome Institute (JGI-PGF)"/>
            <person name="Walter F."/>
            <person name="Albersmeier A."/>
            <person name="Kalinowski J."/>
            <person name="Ruckert C."/>
        </authorList>
    </citation>
    <scope>NUCLEOTIDE SEQUENCE</scope>
    <source>
        <strain evidence="2">CGMCC 1.15447</strain>
    </source>
</reference>
<dbReference type="EMBL" id="BMJB01000001">
    <property type="protein sequence ID" value="GGA72682.1"/>
    <property type="molecule type" value="Genomic_DNA"/>
</dbReference>
<dbReference type="Gene3D" id="3.30.750.44">
    <property type="match status" value="1"/>
</dbReference>
<dbReference type="SUPFAM" id="SSF52096">
    <property type="entry name" value="ClpP/crotonase"/>
    <property type="match status" value="1"/>
</dbReference>
<proteinExistence type="predicted"/>
<gene>
    <name evidence="2" type="ORF">GCM10011507_25360</name>
</gene>
<dbReference type="Pfam" id="PF11918">
    <property type="entry name" value="Peptidase_S41_N"/>
    <property type="match status" value="1"/>
</dbReference>
<dbReference type="CDD" id="cd07563">
    <property type="entry name" value="Peptidase_S41_IRBP"/>
    <property type="match status" value="1"/>
</dbReference>
<dbReference type="PANTHER" id="PTHR11261:SF3">
    <property type="entry name" value="RETINOL-BINDING PROTEIN 3"/>
    <property type="match status" value="1"/>
</dbReference>
<accession>A0A916RWL4</accession>
<dbReference type="Gene3D" id="3.90.226.10">
    <property type="entry name" value="2-enoyl-CoA Hydratase, Chain A, domain 1"/>
    <property type="match status" value="1"/>
</dbReference>
<dbReference type="GO" id="GO:0006508">
    <property type="term" value="P:proteolysis"/>
    <property type="evidence" value="ECO:0007669"/>
    <property type="project" value="InterPro"/>
</dbReference>
<evidence type="ECO:0000313" key="3">
    <source>
        <dbReference type="Proteomes" id="UP000648801"/>
    </source>
</evidence>
<protein>
    <submittedName>
        <fullName evidence="2">Interphotoreceptor retinoid-binding protein</fullName>
    </submittedName>
</protein>
<dbReference type="InterPro" id="IPR029045">
    <property type="entry name" value="ClpP/crotonase-like_dom_sf"/>
</dbReference>
<name>A0A916RWL4_9BACT</name>
<dbReference type="PANTHER" id="PTHR11261">
    <property type="entry name" value="INTERPHOTORECEPTOR RETINOID-BINDING PROTEIN"/>
    <property type="match status" value="1"/>
</dbReference>
<dbReference type="Proteomes" id="UP000648801">
    <property type="component" value="Unassembled WGS sequence"/>
</dbReference>
<reference evidence="2" key="2">
    <citation type="submission" date="2020-09" db="EMBL/GenBank/DDBJ databases">
        <authorList>
            <person name="Sun Q."/>
            <person name="Zhou Y."/>
        </authorList>
    </citation>
    <scope>NUCLEOTIDE SEQUENCE</scope>
    <source>
        <strain evidence="2">CGMCC 1.15447</strain>
    </source>
</reference>
<dbReference type="InterPro" id="IPR005151">
    <property type="entry name" value="Tail-specific_protease"/>
</dbReference>
<evidence type="ECO:0000313" key="2">
    <source>
        <dbReference type="EMBL" id="GGA72682.1"/>
    </source>
</evidence>
<dbReference type="AlphaFoldDB" id="A0A916RWL4"/>
<dbReference type="SMART" id="SM00245">
    <property type="entry name" value="TSPc"/>
    <property type="match status" value="1"/>
</dbReference>
<comment type="caution">
    <text evidence="2">The sequence shown here is derived from an EMBL/GenBank/DDBJ whole genome shotgun (WGS) entry which is preliminary data.</text>
</comment>
<feature type="domain" description="Tail specific protease" evidence="1">
    <location>
        <begin position="100"/>
        <end position="299"/>
    </location>
</feature>